<name>A0ABY5BXB4_9LACO</name>
<accession>A0ABY5BXB4</accession>
<evidence type="ECO:0000313" key="1">
    <source>
        <dbReference type="EMBL" id="USS88626.1"/>
    </source>
</evidence>
<dbReference type="Proteomes" id="UP001057025">
    <property type="component" value="Chromosome"/>
</dbReference>
<gene>
    <name evidence="1" type="ORF">M3M39_04425</name>
</gene>
<protein>
    <recommendedName>
        <fullName evidence="3">DNA-directed RNA polymerase</fullName>
    </recommendedName>
</protein>
<keyword evidence="2" id="KW-1185">Reference proteome</keyword>
<organism evidence="1 2">
    <name type="scientific">Fructilactobacillus hinvesii</name>
    <dbReference type="NCBI Taxonomy" id="2940300"/>
    <lineage>
        <taxon>Bacteria</taxon>
        <taxon>Bacillati</taxon>
        <taxon>Bacillota</taxon>
        <taxon>Bacilli</taxon>
        <taxon>Lactobacillales</taxon>
        <taxon>Lactobacillaceae</taxon>
        <taxon>Fructilactobacillus</taxon>
    </lineage>
</organism>
<dbReference type="EMBL" id="CP097118">
    <property type="protein sequence ID" value="USS88626.1"/>
    <property type="molecule type" value="Genomic_DNA"/>
</dbReference>
<dbReference type="RefSeq" id="WP_252798027.1">
    <property type="nucleotide sequence ID" value="NZ_CP097118.1"/>
</dbReference>
<evidence type="ECO:0008006" key="3">
    <source>
        <dbReference type="Google" id="ProtNLM"/>
    </source>
</evidence>
<proteinExistence type="predicted"/>
<reference evidence="1" key="1">
    <citation type="submission" date="2022-05" db="EMBL/GenBank/DDBJ databases">
        <authorList>
            <person name="Oliphant S.A."/>
            <person name="Watson-Haigh N.S."/>
            <person name="Sumby K.M."/>
            <person name="Gardner J.M."/>
            <person name="Jiranek V."/>
        </authorList>
    </citation>
    <scope>NUCLEOTIDE SEQUENCE</scope>
    <source>
        <strain evidence="1">KI11_C11</strain>
    </source>
</reference>
<sequence length="120" mass="14019">MDERLVQQFFANDYQDRGMQKWQGYFLSDHTQRLRHSHQALQQSTKWQMIPQMDGVAINRELQLAVEKHQAVTVIWKRAVGLEAEYFRTSGQITGWEAGMIRIGTQMLATELVVALKRKN</sequence>
<evidence type="ECO:0000313" key="2">
    <source>
        <dbReference type="Proteomes" id="UP001057025"/>
    </source>
</evidence>